<dbReference type="SUPFAM" id="SSF56112">
    <property type="entry name" value="Protein kinase-like (PK-like)"/>
    <property type="match status" value="1"/>
</dbReference>
<comment type="catalytic activity">
    <reaction evidence="7">
        <text>L-threonyl-[protein] + ATP = O-phospho-L-threonyl-[protein] + ADP + H(+)</text>
        <dbReference type="Rhea" id="RHEA:46608"/>
        <dbReference type="Rhea" id="RHEA-COMP:11060"/>
        <dbReference type="Rhea" id="RHEA-COMP:11605"/>
        <dbReference type="ChEBI" id="CHEBI:15378"/>
        <dbReference type="ChEBI" id="CHEBI:30013"/>
        <dbReference type="ChEBI" id="CHEBI:30616"/>
        <dbReference type="ChEBI" id="CHEBI:61977"/>
        <dbReference type="ChEBI" id="CHEBI:456216"/>
        <dbReference type="EC" id="2.7.11.24"/>
    </reaction>
</comment>
<evidence type="ECO:0000256" key="2">
    <source>
        <dbReference type="ARBA" id="ARBA00022679"/>
    </source>
</evidence>
<feature type="binding site" evidence="6">
    <location>
        <position position="569"/>
    </location>
    <ligand>
        <name>ATP</name>
        <dbReference type="ChEBI" id="CHEBI:30616"/>
    </ligand>
</feature>
<evidence type="ECO:0000256" key="3">
    <source>
        <dbReference type="ARBA" id="ARBA00022741"/>
    </source>
</evidence>
<dbReference type="Pfam" id="PF00069">
    <property type="entry name" value="Pkinase"/>
    <property type="match status" value="1"/>
</dbReference>
<evidence type="ECO:0000256" key="7">
    <source>
        <dbReference type="RuleBase" id="RU361165"/>
    </source>
</evidence>
<name>A0ABP0QWZ4_9DINO</name>
<dbReference type="CDD" id="cd07834">
    <property type="entry name" value="STKc_MAPK"/>
    <property type="match status" value="1"/>
</dbReference>
<feature type="domain" description="Protein kinase" evidence="8">
    <location>
        <begin position="539"/>
        <end position="829"/>
    </location>
</feature>
<dbReference type="PROSITE" id="PS50011">
    <property type="entry name" value="PROTEIN_KINASE_DOM"/>
    <property type="match status" value="1"/>
</dbReference>
<evidence type="ECO:0000256" key="5">
    <source>
        <dbReference type="ARBA" id="ARBA00022840"/>
    </source>
</evidence>
<dbReference type="Gene3D" id="1.10.510.10">
    <property type="entry name" value="Transferase(Phosphotransferase) domain 1"/>
    <property type="match status" value="1"/>
</dbReference>
<comment type="caution">
    <text evidence="9">The sequence shown here is derived from an EMBL/GenBank/DDBJ whole genome shotgun (WGS) entry which is preliminary data.</text>
</comment>
<dbReference type="PROSITE" id="PS00108">
    <property type="entry name" value="PROTEIN_KINASE_ST"/>
    <property type="match status" value="1"/>
</dbReference>
<dbReference type="InterPro" id="IPR003527">
    <property type="entry name" value="MAP_kinase_CS"/>
</dbReference>
<dbReference type="InterPro" id="IPR000719">
    <property type="entry name" value="Prot_kinase_dom"/>
</dbReference>
<accession>A0ABP0QWZ4</accession>
<dbReference type="EMBL" id="CAXAMN010024962">
    <property type="protein sequence ID" value="CAK9091432.1"/>
    <property type="molecule type" value="Genomic_DNA"/>
</dbReference>
<keyword evidence="10" id="KW-1185">Reference proteome</keyword>
<evidence type="ECO:0000256" key="1">
    <source>
        <dbReference type="ARBA" id="ARBA00022527"/>
    </source>
</evidence>
<dbReference type="PROSITE" id="PS00107">
    <property type="entry name" value="PROTEIN_KINASE_ATP"/>
    <property type="match status" value="1"/>
</dbReference>
<keyword evidence="2 7" id="KW-0808">Transferase</keyword>
<comment type="similarity">
    <text evidence="7">Belongs to the protein kinase superfamily. Ser/Thr protein kinase family. MAP kinase subfamily.</text>
</comment>
<dbReference type="PROSITE" id="PS01351">
    <property type="entry name" value="MAPK"/>
    <property type="match status" value="1"/>
</dbReference>
<dbReference type="Proteomes" id="UP001642484">
    <property type="component" value="Unassembled WGS sequence"/>
</dbReference>
<sequence length="937" mass="106267">MPFDWAFSSPRMVCDCLADDFKSFLDPREYMAIGRPGSGCGHRRYAEQRLPNRWQGFTWLHHDPLRKRQDHDYLKRCVERFRVAARSPGRKLFVVSCFVDSPEKLEEIKAPKLKAPTKASWAFFAPTEISRLCHSLKDYGISNFKLVAAVLCVAAASEVSRDVEEGVESLEPWVREIPLEGPCDVDGASMVEIHLGESTDFDPFKVFFQKPENEQAFDRAVLGNSKVSPELDQLQDDYKPSGYREKLENGCPFLNLEEASFVCRCCKAGFASRNRLFSHIRGSSTCMRFVAETDLRGFESLKEVKPQIYALIFGLPVAMTWSEVKEMLLGTLALVGENIQLITHEHQGSLANSDVCCPSVAVMILAKMSCAPTGNALLQHLRETSSERGLVLHGCVPVSKAMASDWPESLVIQHFAYLLPFEVQKEAELEDLQMKMIERMSFQKEFVLVKVAGSCCADDALQFLGRALAVYHGAGLELCLPTELLYLESQRFPELERRHGQSWALEDDKSLCALNASRGELHRKLAEVQVDWSEVICKKEYLLVVGSGAYGCVASFKDKRSGETMAVKKITNAFDDLVDGKRILREVKLLRQLDHDNIIRILDMYPPAGPDFEDIYIVTDLMETDLHRVIYSKQPLTEEHHQYFVHQVLRGLAYLHSANIVHRDIKPSNLLVNKNCDLKICDFGLSRVLATESEDALGRTDYVVTRWYRAPEVMLHSAEYTVAIDVWAVGCILCELIMRRPLFAGNDHVDQIRKIIATLGTPTEAETKWLPEGGTARSFLVKCPSAPKVNWKQALPTASDNAIEVVCRMVTFDPTVRISVADTLRLKYFDHLFDEEDMVHDTCSKKIDWSFDNFEPTKPLLQSYVYCELASFHPEIVDRDQELLAARGIDKLLSAKPKATGAAWTRGTKERRRSRKISGSVFERAERPRWWRRETDP</sequence>
<proteinExistence type="inferred from homology"/>
<gene>
    <name evidence="9" type="ORF">CCMP2556_LOCUS43843</name>
</gene>
<dbReference type="PANTHER" id="PTHR24055">
    <property type="entry name" value="MITOGEN-ACTIVATED PROTEIN KINASE"/>
    <property type="match status" value="1"/>
</dbReference>
<evidence type="ECO:0000259" key="8">
    <source>
        <dbReference type="PROSITE" id="PS50011"/>
    </source>
</evidence>
<dbReference type="SMART" id="SM00220">
    <property type="entry name" value="S_TKc"/>
    <property type="match status" value="1"/>
</dbReference>
<evidence type="ECO:0000256" key="4">
    <source>
        <dbReference type="ARBA" id="ARBA00022777"/>
    </source>
</evidence>
<dbReference type="InterPro" id="IPR008271">
    <property type="entry name" value="Ser/Thr_kinase_AS"/>
</dbReference>
<dbReference type="Gene3D" id="3.30.200.20">
    <property type="entry name" value="Phosphorylase Kinase, domain 1"/>
    <property type="match status" value="1"/>
</dbReference>
<dbReference type="InterPro" id="IPR017441">
    <property type="entry name" value="Protein_kinase_ATP_BS"/>
</dbReference>
<evidence type="ECO:0000313" key="9">
    <source>
        <dbReference type="EMBL" id="CAK9091432.1"/>
    </source>
</evidence>
<dbReference type="InterPro" id="IPR011009">
    <property type="entry name" value="Kinase-like_dom_sf"/>
</dbReference>
<comment type="cofactor">
    <cofactor evidence="7">
        <name>Mg(2+)</name>
        <dbReference type="ChEBI" id="CHEBI:18420"/>
    </cofactor>
</comment>
<dbReference type="EC" id="2.7.11.24" evidence="7"/>
<keyword evidence="5 6" id="KW-0067">ATP-binding</keyword>
<organism evidence="9 10">
    <name type="scientific">Durusdinium trenchii</name>
    <dbReference type="NCBI Taxonomy" id="1381693"/>
    <lineage>
        <taxon>Eukaryota</taxon>
        <taxon>Sar</taxon>
        <taxon>Alveolata</taxon>
        <taxon>Dinophyceae</taxon>
        <taxon>Suessiales</taxon>
        <taxon>Symbiodiniaceae</taxon>
        <taxon>Durusdinium</taxon>
    </lineage>
</organism>
<keyword evidence="1 7" id="KW-0723">Serine/threonine-protein kinase</keyword>
<reference evidence="9 10" key="1">
    <citation type="submission" date="2024-02" db="EMBL/GenBank/DDBJ databases">
        <authorList>
            <person name="Chen Y."/>
            <person name="Shah S."/>
            <person name="Dougan E. K."/>
            <person name="Thang M."/>
            <person name="Chan C."/>
        </authorList>
    </citation>
    <scope>NUCLEOTIDE SEQUENCE [LARGE SCALE GENOMIC DNA]</scope>
</reference>
<keyword evidence="4 7" id="KW-0418">Kinase</keyword>
<comment type="activity regulation">
    <text evidence="7">Activated by threonine and tyrosine phosphorylation.</text>
</comment>
<keyword evidence="3 6" id="KW-0547">Nucleotide-binding</keyword>
<evidence type="ECO:0000256" key="6">
    <source>
        <dbReference type="PROSITE-ProRule" id="PRU10141"/>
    </source>
</evidence>
<protein>
    <recommendedName>
        <fullName evidence="7">Mitogen-activated protein kinase</fullName>
        <ecNumber evidence="7">2.7.11.24</ecNumber>
    </recommendedName>
</protein>
<dbReference type="InterPro" id="IPR050117">
    <property type="entry name" value="MAPK"/>
</dbReference>
<evidence type="ECO:0000313" key="10">
    <source>
        <dbReference type="Proteomes" id="UP001642484"/>
    </source>
</evidence>
<keyword evidence="7" id="KW-0460">Magnesium</keyword>